<sequence>MVSNYKRKSNRGKWTEKNLERAMEEATRTSVRAAAKKYNIPFSTLLRHHKKQCSIKYLGRFRPVFTEEEEIALKNHLNKMDDLFYGLTPSDFKNNVGEFAKKLGKSHRFPKGCAGKDWLAGFRKRHPSVVLRTPEPTSLARARGFNRPQVERFYDLLK</sequence>
<dbReference type="GO" id="GO:0003677">
    <property type="term" value="F:DNA binding"/>
    <property type="evidence" value="ECO:0007669"/>
    <property type="project" value="InterPro"/>
</dbReference>
<dbReference type="Proteomes" id="UP001153954">
    <property type="component" value="Unassembled WGS sequence"/>
</dbReference>
<dbReference type="InterPro" id="IPR009057">
    <property type="entry name" value="Homeodomain-like_sf"/>
</dbReference>
<dbReference type="Gene3D" id="1.10.10.60">
    <property type="entry name" value="Homeodomain-like"/>
    <property type="match status" value="1"/>
</dbReference>
<evidence type="ECO:0000256" key="1">
    <source>
        <dbReference type="ARBA" id="ARBA00004123"/>
    </source>
</evidence>
<dbReference type="EMBL" id="CAKOGL010000004">
    <property type="protein sequence ID" value="CAH2085302.1"/>
    <property type="molecule type" value="Genomic_DNA"/>
</dbReference>
<accession>A0AAU9TGS2</accession>
<dbReference type="AlphaFoldDB" id="A0AAU9TGS2"/>
<comment type="subcellular location">
    <subcellularLocation>
        <location evidence="1">Nucleus</location>
    </subcellularLocation>
</comment>
<dbReference type="Pfam" id="PF05225">
    <property type="entry name" value="HTH_psq"/>
    <property type="match status" value="1"/>
</dbReference>
<comment type="caution">
    <text evidence="3">The sequence shown here is derived from an EMBL/GenBank/DDBJ whole genome shotgun (WGS) entry which is preliminary data.</text>
</comment>
<reference evidence="3" key="1">
    <citation type="submission" date="2022-03" db="EMBL/GenBank/DDBJ databases">
        <authorList>
            <person name="Tunstrom K."/>
        </authorList>
    </citation>
    <scope>NUCLEOTIDE SEQUENCE</scope>
</reference>
<evidence type="ECO:0000313" key="4">
    <source>
        <dbReference type="Proteomes" id="UP001153954"/>
    </source>
</evidence>
<keyword evidence="4" id="KW-1185">Reference proteome</keyword>
<evidence type="ECO:0000259" key="2">
    <source>
        <dbReference type="Pfam" id="PF05225"/>
    </source>
</evidence>
<feature type="domain" description="HTH psq-type" evidence="2">
    <location>
        <begin position="29"/>
        <end position="50"/>
    </location>
</feature>
<organism evidence="3 4">
    <name type="scientific">Euphydryas editha</name>
    <name type="common">Edith's checkerspot</name>
    <dbReference type="NCBI Taxonomy" id="104508"/>
    <lineage>
        <taxon>Eukaryota</taxon>
        <taxon>Metazoa</taxon>
        <taxon>Ecdysozoa</taxon>
        <taxon>Arthropoda</taxon>
        <taxon>Hexapoda</taxon>
        <taxon>Insecta</taxon>
        <taxon>Pterygota</taxon>
        <taxon>Neoptera</taxon>
        <taxon>Endopterygota</taxon>
        <taxon>Lepidoptera</taxon>
        <taxon>Glossata</taxon>
        <taxon>Ditrysia</taxon>
        <taxon>Papilionoidea</taxon>
        <taxon>Nymphalidae</taxon>
        <taxon>Nymphalinae</taxon>
        <taxon>Euphydryas</taxon>
    </lineage>
</organism>
<dbReference type="SUPFAM" id="SSF46689">
    <property type="entry name" value="Homeodomain-like"/>
    <property type="match status" value="1"/>
</dbReference>
<gene>
    <name evidence="3" type="ORF">EEDITHA_LOCUS1790</name>
</gene>
<name>A0AAU9TGS2_EUPED</name>
<dbReference type="InterPro" id="IPR007889">
    <property type="entry name" value="HTH_Psq"/>
</dbReference>
<proteinExistence type="predicted"/>
<protein>
    <recommendedName>
        <fullName evidence="2">HTH psq-type domain-containing protein</fullName>
    </recommendedName>
</protein>
<dbReference type="GO" id="GO:0005634">
    <property type="term" value="C:nucleus"/>
    <property type="evidence" value="ECO:0007669"/>
    <property type="project" value="UniProtKB-SubCell"/>
</dbReference>
<evidence type="ECO:0000313" key="3">
    <source>
        <dbReference type="EMBL" id="CAH2085302.1"/>
    </source>
</evidence>